<dbReference type="GO" id="GO:0033013">
    <property type="term" value="P:tetrapyrrole metabolic process"/>
    <property type="evidence" value="ECO:0007669"/>
    <property type="project" value="UniProtKB-ARBA"/>
</dbReference>
<dbReference type="Proteomes" id="UP000254101">
    <property type="component" value="Unassembled WGS sequence"/>
</dbReference>
<organism evidence="7 8">
    <name type="scientific">Alteriqipengyuania lutimaris</name>
    <dbReference type="NCBI Taxonomy" id="1538146"/>
    <lineage>
        <taxon>Bacteria</taxon>
        <taxon>Pseudomonadati</taxon>
        <taxon>Pseudomonadota</taxon>
        <taxon>Alphaproteobacteria</taxon>
        <taxon>Sphingomonadales</taxon>
        <taxon>Erythrobacteraceae</taxon>
        <taxon>Alteriqipengyuania</taxon>
    </lineage>
</organism>
<comment type="caution">
    <text evidence="7">The sequence shown here is derived from an EMBL/GenBank/DDBJ whole genome shotgun (WGS) entry which is preliminary data.</text>
</comment>
<dbReference type="CDD" id="cd15904">
    <property type="entry name" value="TSPO_MBR"/>
    <property type="match status" value="1"/>
</dbReference>
<keyword evidence="3 6" id="KW-0812">Transmembrane</keyword>
<dbReference type="PANTHER" id="PTHR10057:SF0">
    <property type="entry name" value="TRANSLOCATOR PROTEIN"/>
    <property type="match status" value="1"/>
</dbReference>
<feature type="transmembrane region" description="Helical" evidence="6">
    <location>
        <begin position="116"/>
        <end position="136"/>
    </location>
</feature>
<dbReference type="InterPro" id="IPR004307">
    <property type="entry name" value="TspO_MBR"/>
</dbReference>
<comment type="similarity">
    <text evidence="2">Belongs to the TspO/BZRP family.</text>
</comment>
<comment type="subcellular location">
    <subcellularLocation>
        <location evidence="1">Membrane</location>
        <topology evidence="1">Multi-pass membrane protein</topology>
    </subcellularLocation>
</comment>
<dbReference type="Gene3D" id="1.20.1260.100">
    <property type="entry name" value="TspO/MBR protein"/>
    <property type="match status" value="1"/>
</dbReference>
<evidence type="ECO:0000256" key="3">
    <source>
        <dbReference type="ARBA" id="ARBA00022692"/>
    </source>
</evidence>
<dbReference type="PANTHER" id="PTHR10057">
    <property type="entry name" value="PERIPHERAL-TYPE BENZODIAZEPINE RECEPTOR"/>
    <property type="match status" value="1"/>
</dbReference>
<evidence type="ECO:0000256" key="5">
    <source>
        <dbReference type="ARBA" id="ARBA00023136"/>
    </source>
</evidence>
<dbReference type="EMBL" id="QRBB01000002">
    <property type="protein sequence ID" value="RDS75935.1"/>
    <property type="molecule type" value="Genomic_DNA"/>
</dbReference>
<dbReference type="InterPro" id="IPR038330">
    <property type="entry name" value="TspO/MBR-related_sf"/>
</dbReference>
<dbReference type="GO" id="GO:0016020">
    <property type="term" value="C:membrane"/>
    <property type="evidence" value="ECO:0007669"/>
    <property type="project" value="UniProtKB-SubCell"/>
</dbReference>
<dbReference type="OrthoDB" id="9795496at2"/>
<reference evidence="7 8" key="1">
    <citation type="submission" date="2018-07" db="EMBL/GenBank/DDBJ databases">
        <title>Erythrobacter nanhaiensis sp. nov., a novel member of the genus Erythrobacter isolated from the South China Sea.</title>
        <authorList>
            <person name="Chen X."/>
            <person name="Liu J."/>
        </authorList>
    </citation>
    <scope>NUCLEOTIDE SEQUENCE [LARGE SCALE GENOMIC DNA]</scope>
    <source>
        <strain evidence="7 8">S-5</strain>
    </source>
</reference>
<evidence type="ECO:0000256" key="6">
    <source>
        <dbReference type="SAM" id="Phobius"/>
    </source>
</evidence>
<keyword evidence="8" id="KW-1185">Reference proteome</keyword>
<evidence type="ECO:0000256" key="2">
    <source>
        <dbReference type="ARBA" id="ARBA00007524"/>
    </source>
</evidence>
<dbReference type="FunFam" id="1.20.1260.100:FF:000001">
    <property type="entry name" value="translocator protein 2"/>
    <property type="match status" value="1"/>
</dbReference>
<sequence>MTTLASRAQLRASFIRWALFLVPAVVLLGFLSGQLAGTGEGDPWFAALAKPDYYPDASLFPIAWGILYVMMGLAFAMVCSAWGARGRGIAIIAFIVQFAMNLAWTPLFFGQHEITYAFYLIAGLCAMIAITMVLFFRVRKLAAALLIPYLAWSIFAAVLNYDILRMNPEADGAETTGAVQRIDL</sequence>
<feature type="transmembrane region" description="Helical" evidence="6">
    <location>
        <begin position="143"/>
        <end position="161"/>
    </location>
</feature>
<feature type="transmembrane region" description="Helical" evidence="6">
    <location>
        <begin position="60"/>
        <end position="82"/>
    </location>
</feature>
<protein>
    <submittedName>
        <fullName evidence="7">Tryptophan-rich sensory protein</fullName>
    </submittedName>
</protein>
<evidence type="ECO:0000256" key="4">
    <source>
        <dbReference type="ARBA" id="ARBA00022989"/>
    </source>
</evidence>
<dbReference type="PIRSF" id="PIRSF005859">
    <property type="entry name" value="PBR"/>
    <property type="match status" value="1"/>
</dbReference>
<evidence type="ECO:0000256" key="1">
    <source>
        <dbReference type="ARBA" id="ARBA00004141"/>
    </source>
</evidence>
<accession>A0A395LH26</accession>
<gene>
    <name evidence="7" type="ORF">DL238_14760</name>
</gene>
<proteinExistence type="inferred from homology"/>
<dbReference type="RefSeq" id="WP_115493199.1">
    <property type="nucleotide sequence ID" value="NZ_JACHWW010000002.1"/>
</dbReference>
<name>A0A395LH26_9SPHN</name>
<dbReference type="AlphaFoldDB" id="A0A395LH26"/>
<evidence type="ECO:0000313" key="8">
    <source>
        <dbReference type="Proteomes" id="UP000254101"/>
    </source>
</evidence>
<evidence type="ECO:0000313" key="7">
    <source>
        <dbReference type="EMBL" id="RDS75935.1"/>
    </source>
</evidence>
<keyword evidence="4 6" id="KW-1133">Transmembrane helix</keyword>
<keyword evidence="5 6" id="KW-0472">Membrane</keyword>
<dbReference type="Pfam" id="PF03073">
    <property type="entry name" value="TspO_MBR"/>
    <property type="match status" value="1"/>
</dbReference>
<feature type="transmembrane region" description="Helical" evidence="6">
    <location>
        <begin position="89"/>
        <end position="110"/>
    </location>
</feature>